<evidence type="ECO:0000259" key="2">
    <source>
        <dbReference type="SMART" id="SM00421"/>
    </source>
</evidence>
<gene>
    <name evidence="3" type="ORF">FXF65_12425</name>
</gene>
<keyword evidence="4" id="KW-1185">Reference proteome</keyword>
<dbReference type="InterPro" id="IPR036388">
    <property type="entry name" value="WH-like_DNA-bd_sf"/>
</dbReference>
<sequence length="127" mass="13638">MRRADGPLPQLTGREREVLTLIAGGMTNKQIADRLYPATASTRSSASSAACSSPRWWTVSRRCPAAAGRSSAKRSLVRASQPRRSSRSDTVPALFAPTGIQRLRPSPGRMSMPRASSSSANRVLRSA</sequence>
<protein>
    <submittedName>
        <fullName evidence="3">Helix-turn-helix transcriptional regulator</fullName>
    </submittedName>
</protein>
<dbReference type="PRINTS" id="PR00038">
    <property type="entry name" value="HTHLUXR"/>
</dbReference>
<dbReference type="Gene3D" id="1.10.10.10">
    <property type="entry name" value="Winged helix-like DNA-binding domain superfamily/Winged helix DNA-binding domain"/>
    <property type="match status" value="1"/>
</dbReference>
<dbReference type="Proteomes" id="UP000322634">
    <property type="component" value="Unassembled WGS sequence"/>
</dbReference>
<comment type="caution">
    <text evidence="3">The sequence shown here is derived from an EMBL/GenBank/DDBJ whole genome shotgun (WGS) entry which is preliminary data.</text>
</comment>
<evidence type="ECO:0000313" key="4">
    <source>
        <dbReference type="Proteomes" id="UP000322634"/>
    </source>
</evidence>
<accession>A0A5D0UEZ7</accession>
<dbReference type="GO" id="GO:0003677">
    <property type="term" value="F:DNA binding"/>
    <property type="evidence" value="ECO:0007669"/>
    <property type="project" value="InterPro"/>
</dbReference>
<dbReference type="InterPro" id="IPR000792">
    <property type="entry name" value="Tscrpt_reg_LuxR_C"/>
</dbReference>
<dbReference type="GO" id="GO:0006355">
    <property type="term" value="P:regulation of DNA-templated transcription"/>
    <property type="evidence" value="ECO:0007669"/>
    <property type="project" value="InterPro"/>
</dbReference>
<feature type="domain" description="HTH luxR-type" evidence="2">
    <location>
        <begin position="8"/>
        <end position="50"/>
    </location>
</feature>
<feature type="region of interest" description="Disordered" evidence="1">
    <location>
        <begin position="63"/>
        <end position="127"/>
    </location>
</feature>
<organism evidence="3 4">
    <name type="scientific">Actinomadura syzygii</name>
    <dbReference type="NCBI Taxonomy" id="1427538"/>
    <lineage>
        <taxon>Bacteria</taxon>
        <taxon>Bacillati</taxon>
        <taxon>Actinomycetota</taxon>
        <taxon>Actinomycetes</taxon>
        <taxon>Streptosporangiales</taxon>
        <taxon>Thermomonosporaceae</taxon>
        <taxon>Actinomadura</taxon>
    </lineage>
</organism>
<dbReference type="SMART" id="SM00421">
    <property type="entry name" value="HTH_LUXR"/>
    <property type="match status" value="1"/>
</dbReference>
<proteinExistence type="predicted"/>
<evidence type="ECO:0000313" key="3">
    <source>
        <dbReference type="EMBL" id="TYC16163.1"/>
    </source>
</evidence>
<feature type="compositionally biased region" description="Low complexity" evidence="1">
    <location>
        <begin position="104"/>
        <end position="120"/>
    </location>
</feature>
<dbReference type="EMBL" id="VSFF01000004">
    <property type="protein sequence ID" value="TYC16163.1"/>
    <property type="molecule type" value="Genomic_DNA"/>
</dbReference>
<dbReference type="OrthoDB" id="161302at2"/>
<dbReference type="Pfam" id="PF00196">
    <property type="entry name" value="GerE"/>
    <property type="match status" value="1"/>
</dbReference>
<name>A0A5D0UEZ7_9ACTN</name>
<reference evidence="3 4" key="1">
    <citation type="submission" date="2019-08" db="EMBL/GenBank/DDBJ databases">
        <title>Actinomadura sp. nov. CYP1-5 isolated from mountain soil.</title>
        <authorList>
            <person name="Songsumanus A."/>
            <person name="Kuncharoen N."/>
            <person name="Kudo T."/>
            <person name="Yuki M."/>
            <person name="Igarashi Y."/>
            <person name="Tanasupawat S."/>
        </authorList>
    </citation>
    <scope>NUCLEOTIDE SEQUENCE [LARGE SCALE GENOMIC DNA]</scope>
    <source>
        <strain evidence="3 4">GKU157</strain>
    </source>
</reference>
<dbReference type="SUPFAM" id="SSF46894">
    <property type="entry name" value="C-terminal effector domain of the bipartite response regulators"/>
    <property type="match status" value="1"/>
</dbReference>
<evidence type="ECO:0000256" key="1">
    <source>
        <dbReference type="SAM" id="MobiDB-lite"/>
    </source>
</evidence>
<dbReference type="AlphaFoldDB" id="A0A5D0UEZ7"/>
<dbReference type="InterPro" id="IPR016032">
    <property type="entry name" value="Sig_transdc_resp-reg_C-effctor"/>
</dbReference>